<name>A0A0S2I3F7_9BACT</name>
<proteinExistence type="predicted"/>
<evidence type="ECO:0000313" key="1">
    <source>
        <dbReference type="EMBL" id="ALO16802.1"/>
    </source>
</evidence>
<accession>A0A0S2I3F7</accession>
<dbReference type="STRING" id="1307839.L21SP5_03187"/>
<gene>
    <name evidence="1" type="ORF">L21SP5_03187</name>
</gene>
<reference evidence="1 2" key="1">
    <citation type="submission" date="2015-11" db="EMBL/GenBank/DDBJ databases">
        <title>Description and complete genome sequence of a novel strain predominating in hypersaline microbial mats and representing a new family of the Bacteriodetes phylum.</title>
        <authorList>
            <person name="Spring S."/>
            <person name="Bunk B."/>
            <person name="Sproer C."/>
            <person name="Klenk H.-P."/>
        </authorList>
    </citation>
    <scope>NUCLEOTIDE SEQUENCE [LARGE SCALE GENOMIC DNA]</scope>
    <source>
        <strain evidence="1 2">L21-Spi-D4</strain>
    </source>
</reference>
<sequence length="52" mass="5817">MKELKLEELSEVQGGYITWTGGELYEQLTGTQDIGTYVDGFNMGTDGYEDAY</sequence>
<organism evidence="1 2">
    <name type="scientific">Salinivirga cyanobacteriivorans</name>
    <dbReference type="NCBI Taxonomy" id="1307839"/>
    <lineage>
        <taxon>Bacteria</taxon>
        <taxon>Pseudomonadati</taxon>
        <taxon>Bacteroidota</taxon>
        <taxon>Bacteroidia</taxon>
        <taxon>Bacteroidales</taxon>
        <taxon>Salinivirgaceae</taxon>
        <taxon>Salinivirga</taxon>
    </lineage>
</organism>
<keyword evidence="2" id="KW-1185">Reference proteome</keyword>
<dbReference type="AlphaFoldDB" id="A0A0S2I3F7"/>
<dbReference type="Proteomes" id="UP000064893">
    <property type="component" value="Chromosome"/>
</dbReference>
<dbReference type="EMBL" id="CP013118">
    <property type="protein sequence ID" value="ALO16802.1"/>
    <property type="molecule type" value="Genomic_DNA"/>
</dbReference>
<evidence type="ECO:0000313" key="2">
    <source>
        <dbReference type="Proteomes" id="UP000064893"/>
    </source>
</evidence>
<dbReference type="OrthoDB" id="1495078at2"/>
<dbReference type="KEGG" id="blq:L21SP5_03187"/>
<dbReference type="RefSeq" id="WP_157754674.1">
    <property type="nucleotide sequence ID" value="NZ_CP013118.1"/>
</dbReference>
<protein>
    <submittedName>
        <fullName evidence="1">Uncharacterized protein</fullName>
    </submittedName>
</protein>